<organism evidence="1 2">
    <name type="scientific">Paxillus rubicundulus Ve08.2h10</name>
    <dbReference type="NCBI Taxonomy" id="930991"/>
    <lineage>
        <taxon>Eukaryota</taxon>
        <taxon>Fungi</taxon>
        <taxon>Dikarya</taxon>
        <taxon>Basidiomycota</taxon>
        <taxon>Agaricomycotina</taxon>
        <taxon>Agaricomycetes</taxon>
        <taxon>Agaricomycetidae</taxon>
        <taxon>Boletales</taxon>
        <taxon>Paxilineae</taxon>
        <taxon>Paxillaceae</taxon>
        <taxon>Paxillus</taxon>
    </lineage>
</organism>
<dbReference type="InParanoid" id="A0A0D0DY51"/>
<protein>
    <submittedName>
        <fullName evidence="1">Uncharacterized protein</fullName>
    </submittedName>
</protein>
<sequence>MGVELPQNSVRTPQLEVTRWIRGMYISLPRGITEQAEIPVHGCICANCRHLNFSFRVEAKRICLSRACQNSRSSSLDQTCQVLTLVPTP</sequence>
<reference evidence="2" key="2">
    <citation type="submission" date="2015-01" db="EMBL/GenBank/DDBJ databases">
        <title>Evolutionary Origins and Diversification of the Mycorrhizal Mutualists.</title>
        <authorList>
            <consortium name="DOE Joint Genome Institute"/>
            <consortium name="Mycorrhizal Genomics Consortium"/>
            <person name="Kohler A."/>
            <person name="Kuo A."/>
            <person name="Nagy L.G."/>
            <person name="Floudas D."/>
            <person name="Copeland A."/>
            <person name="Barry K.W."/>
            <person name="Cichocki N."/>
            <person name="Veneault-Fourrey C."/>
            <person name="LaButti K."/>
            <person name="Lindquist E.A."/>
            <person name="Lipzen A."/>
            <person name="Lundell T."/>
            <person name="Morin E."/>
            <person name="Murat C."/>
            <person name="Riley R."/>
            <person name="Ohm R."/>
            <person name="Sun H."/>
            <person name="Tunlid A."/>
            <person name="Henrissat B."/>
            <person name="Grigoriev I.V."/>
            <person name="Hibbett D.S."/>
            <person name="Martin F."/>
        </authorList>
    </citation>
    <scope>NUCLEOTIDE SEQUENCE [LARGE SCALE GENOMIC DNA]</scope>
    <source>
        <strain evidence="2">Ve08.2h10</strain>
    </source>
</reference>
<keyword evidence="2" id="KW-1185">Reference proteome</keyword>
<proteinExistence type="predicted"/>
<gene>
    <name evidence="1" type="ORF">PAXRUDRAFT_630798</name>
</gene>
<dbReference type="Proteomes" id="UP000054538">
    <property type="component" value="Unassembled WGS sequence"/>
</dbReference>
<evidence type="ECO:0000313" key="1">
    <source>
        <dbReference type="EMBL" id="KIK91429.1"/>
    </source>
</evidence>
<evidence type="ECO:0000313" key="2">
    <source>
        <dbReference type="Proteomes" id="UP000054538"/>
    </source>
</evidence>
<accession>A0A0D0DY51</accession>
<dbReference type="EMBL" id="KN825388">
    <property type="protein sequence ID" value="KIK91429.1"/>
    <property type="molecule type" value="Genomic_DNA"/>
</dbReference>
<dbReference type="HOGENOM" id="CLU_2455418_0_0_1"/>
<reference evidence="1 2" key="1">
    <citation type="submission" date="2014-04" db="EMBL/GenBank/DDBJ databases">
        <authorList>
            <consortium name="DOE Joint Genome Institute"/>
            <person name="Kuo A."/>
            <person name="Kohler A."/>
            <person name="Jargeat P."/>
            <person name="Nagy L.G."/>
            <person name="Floudas D."/>
            <person name="Copeland A."/>
            <person name="Barry K.W."/>
            <person name="Cichocki N."/>
            <person name="Veneault-Fourrey C."/>
            <person name="LaButti K."/>
            <person name="Lindquist E.A."/>
            <person name="Lipzen A."/>
            <person name="Lundell T."/>
            <person name="Morin E."/>
            <person name="Murat C."/>
            <person name="Sun H."/>
            <person name="Tunlid A."/>
            <person name="Henrissat B."/>
            <person name="Grigoriev I.V."/>
            <person name="Hibbett D.S."/>
            <person name="Martin F."/>
            <person name="Nordberg H.P."/>
            <person name="Cantor M.N."/>
            <person name="Hua S.X."/>
        </authorList>
    </citation>
    <scope>NUCLEOTIDE SEQUENCE [LARGE SCALE GENOMIC DNA]</scope>
    <source>
        <strain evidence="1 2">Ve08.2h10</strain>
    </source>
</reference>
<name>A0A0D0DY51_9AGAM</name>
<dbReference type="AlphaFoldDB" id="A0A0D0DY51"/>